<dbReference type="GO" id="GO:0045943">
    <property type="term" value="P:positive regulation of transcription by RNA polymerase I"/>
    <property type="evidence" value="ECO:0007669"/>
    <property type="project" value="InterPro"/>
</dbReference>
<keyword evidence="2" id="KW-0690">Ribosome biogenesis</keyword>
<evidence type="ECO:0000256" key="8">
    <source>
        <dbReference type="PROSITE-ProRule" id="PRU00221"/>
    </source>
</evidence>
<dbReference type="InterPro" id="IPR053826">
    <property type="entry name" value="WDR75"/>
</dbReference>
<comment type="caution">
    <text evidence="10">The sequence shown here is derived from an EMBL/GenBank/DDBJ whole genome shotgun (WGS) entry which is preliminary data.</text>
</comment>
<feature type="compositionally biased region" description="Acidic residues" evidence="9">
    <location>
        <begin position="915"/>
        <end position="943"/>
    </location>
</feature>
<dbReference type="AlphaFoldDB" id="A0AAE8SV41"/>
<organism evidence="10 11">
    <name type="scientific">Cephalotrichum gorgonifer</name>
    <dbReference type="NCBI Taxonomy" id="2041049"/>
    <lineage>
        <taxon>Eukaryota</taxon>
        <taxon>Fungi</taxon>
        <taxon>Dikarya</taxon>
        <taxon>Ascomycota</taxon>
        <taxon>Pezizomycotina</taxon>
        <taxon>Sordariomycetes</taxon>
        <taxon>Hypocreomycetidae</taxon>
        <taxon>Microascales</taxon>
        <taxon>Microascaceae</taxon>
        <taxon>Cephalotrichum</taxon>
    </lineage>
</organism>
<dbReference type="EMBL" id="ONZQ02000006">
    <property type="protein sequence ID" value="SPO02340.1"/>
    <property type="molecule type" value="Genomic_DNA"/>
</dbReference>
<evidence type="ECO:0000256" key="7">
    <source>
        <dbReference type="ARBA" id="ARBA00023242"/>
    </source>
</evidence>
<dbReference type="Proteomes" id="UP001187682">
    <property type="component" value="Unassembled WGS sequence"/>
</dbReference>
<evidence type="ECO:0000256" key="1">
    <source>
        <dbReference type="ARBA" id="ARBA00004604"/>
    </source>
</evidence>
<feature type="compositionally biased region" description="Basic and acidic residues" evidence="9">
    <location>
        <begin position="903"/>
        <end position="914"/>
    </location>
</feature>
<dbReference type="InterPro" id="IPR001680">
    <property type="entry name" value="WD40_rpt"/>
</dbReference>
<dbReference type="InterPro" id="IPR015943">
    <property type="entry name" value="WD40/YVTN_repeat-like_dom_sf"/>
</dbReference>
<feature type="region of interest" description="Disordered" evidence="9">
    <location>
        <begin position="1"/>
        <end position="90"/>
    </location>
</feature>
<dbReference type="SMART" id="SM00320">
    <property type="entry name" value="WD40"/>
    <property type="match status" value="3"/>
</dbReference>
<keyword evidence="3" id="KW-0698">rRNA processing</keyword>
<keyword evidence="5" id="KW-0677">Repeat</keyword>
<evidence type="ECO:0000256" key="5">
    <source>
        <dbReference type="ARBA" id="ARBA00022737"/>
    </source>
</evidence>
<accession>A0AAE8SV41</accession>
<evidence type="ECO:0000256" key="6">
    <source>
        <dbReference type="ARBA" id="ARBA00023163"/>
    </source>
</evidence>
<protein>
    <submittedName>
        <fullName evidence="10">Related to small nucleolar ribonucleoprotein</fullName>
    </submittedName>
</protein>
<evidence type="ECO:0000256" key="9">
    <source>
        <dbReference type="SAM" id="MobiDB-lite"/>
    </source>
</evidence>
<evidence type="ECO:0000256" key="4">
    <source>
        <dbReference type="ARBA" id="ARBA00022574"/>
    </source>
</evidence>
<proteinExistence type="predicted"/>
<evidence type="ECO:0000256" key="2">
    <source>
        <dbReference type="ARBA" id="ARBA00022517"/>
    </source>
</evidence>
<dbReference type="Pfam" id="PF00400">
    <property type="entry name" value="WD40"/>
    <property type="match status" value="1"/>
</dbReference>
<evidence type="ECO:0000256" key="3">
    <source>
        <dbReference type="ARBA" id="ARBA00022552"/>
    </source>
</evidence>
<keyword evidence="10" id="KW-0687">Ribonucleoprotein</keyword>
<name>A0AAE8SV41_9PEZI</name>
<dbReference type="PANTHER" id="PTHR44215:SF1">
    <property type="entry name" value="WD REPEAT-CONTAINING PROTEIN 75"/>
    <property type="match status" value="1"/>
</dbReference>
<feature type="compositionally biased region" description="Basic and acidic residues" evidence="9">
    <location>
        <begin position="1"/>
        <end position="14"/>
    </location>
</feature>
<keyword evidence="7" id="KW-0539">Nucleus</keyword>
<dbReference type="GO" id="GO:0006364">
    <property type="term" value="P:rRNA processing"/>
    <property type="evidence" value="ECO:0007669"/>
    <property type="project" value="UniProtKB-KW"/>
</dbReference>
<dbReference type="PROSITE" id="PS50082">
    <property type="entry name" value="WD_REPEATS_2"/>
    <property type="match status" value="1"/>
</dbReference>
<dbReference type="SUPFAM" id="SSF50978">
    <property type="entry name" value="WD40 repeat-like"/>
    <property type="match status" value="1"/>
</dbReference>
<reference evidence="10" key="1">
    <citation type="submission" date="2018-03" db="EMBL/GenBank/DDBJ databases">
        <authorList>
            <person name="Guldener U."/>
        </authorList>
    </citation>
    <scope>NUCLEOTIDE SEQUENCE</scope>
</reference>
<keyword evidence="6" id="KW-0804">Transcription</keyword>
<evidence type="ECO:0000313" key="11">
    <source>
        <dbReference type="Proteomes" id="UP001187682"/>
    </source>
</evidence>
<keyword evidence="11" id="KW-1185">Reference proteome</keyword>
<dbReference type="GO" id="GO:2000234">
    <property type="term" value="P:positive regulation of rRNA processing"/>
    <property type="evidence" value="ECO:0007669"/>
    <property type="project" value="TreeGrafter"/>
</dbReference>
<feature type="repeat" description="WD" evidence="8">
    <location>
        <begin position="384"/>
        <end position="425"/>
    </location>
</feature>
<dbReference type="GO" id="GO:0032040">
    <property type="term" value="C:small-subunit processome"/>
    <property type="evidence" value="ECO:0007669"/>
    <property type="project" value="InterPro"/>
</dbReference>
<gene>
    <name evidence="10" type="ORF">DNG_05013</name>
</gene>
<comment type="subcellular location">
    <subcellularLocation>
        <location evidence="1">Nucleus</location>
        <location evidence="1">Nucleolus</location>
    </subcellularLocation>
</comment>
<dbReference type="CDD" id="cd23952">
    <property type="entry name" value="Utp17_CTD"/>
    <property type="match status" value="1"/>
</dbReference>
<sequence length="989" mass="107314">MTATPDSKRRDARTPKKRKRDVAEAERQAKPGQKRVKKQKDETNGLLSPKKSNVIPDSTAEDVKSEASALQPVARSHETTADGPVANQGKQDDIQATGWTVSRPLGGRISDIDPILTEDERYLILAYSTSIQVYTTADSLLLRRIPITPNHNDPFRIVATKLSTQSSNLLWVACSDGRIWSIDWTTGSAQGDPVVTKSQNIVAMTILPLRMKGADHDTLVVSEHSSSMNGRNLIVAYEGQANGDKREANTLVSMAQSGEKIHSIHLVEGTNVLLAAANSTLIVGLPDSRKVSNFADLTYTFYHFETNDVITALDSRVSATIRPNQQSRRAMKGASKARDATFPIVDVLVGGARGPVYFYNDLVAKLQALEGSAPSQDALVGQKFHWHRRAVHSVKWSRDGNYMISGGSEHTLVIRQMDTSKLSFLPHLPGVISNIVVSPSGSSYAVHLDDNSVMVLSTAELEPTVYVSGVQSVTRNPQPPKDQWVKRVWKPSDPPTAVPAVLRPDMPGRLYLCVGSGDQATTSSGTPSAPYLQSVDLESFRSITKQAIARTHPSDAIITSQGQPITDPRVSHLAFSHDGQWLATVDEWTPPKDDTLGLGEDQESVLTRERREIHLKFWEVGTDENNTDVFSLVSRINAPHVTSIPETVFGLASDPASPRFATIGNDGVVRIWRPKGRQQDGVPATDANGKVLQTWTCSQMIALNDQLSIESINGPNAVKNQASLAFSEDGSALLVAFGTADEGRVYVIDTRSGDVKNVLDGLWTGTLRGIHVLSPYIIILSDVLKVHDVVTDELCYGMALSFGKHNPADDAVHFGVDSMTRHFAVAIPVPLGTELAVFSPETPSPVLLKRIPGRVLSLATSPSSSGFLILDDSAQLRTIAEGTDTDAVAIAQPLEDLRLEGVEAEGHEDGKDLMEMDDASDDEEDEEESDEDGMDVDSEDEEAYPAVVNQQRLAAIFDAAPAFAMPAIEDVFYKVAGLLATKKDVPVST</sequence>
<feature type="region of interest" description="Disordered" evidence="9">
    <location>
        <begin position="903"/>
        <end position="945"/>
    </location>
</feature>
<dbReference type="PANTHER" id="PTHR44215">
    <property type="entry name" value="WD REPEAT-CONTAINING PROTEIN 75"/>
    <property type="match status" value="1"/>
</dbReference>
<evidence type="ECO:0000313" key="10">
    <source>
        <dbReference type="EMBL" id="SPO02340.1"/>
    </source>
</evidence>
<keyword evidence="4 8" id="KW-0853">WD repeat</keyword>
<dbReference type="GO" id="GO:0003723">
    <property type="term" value="F:RNA binding"/>
    <property type="evidence" value="ECO:0007669"/>
    <property type="project" value="InterPro"/>
</dbReference>
<dbReference type="Gene3D" id="2.130.10.10">
    <property type="entry name" value="YVTN repeat-like/Quinoprotein amine dehydrogenase"/>
    <property type="match status" value="2"/>
</dbReference>
<dbReference type="InterPro" id="IPR036322">
    <property type="entry name" value="WD40_repeat_dom_sf"/>
</dbReference>